<dbReference type="STRING" id="395963.Bind_0374"/>
<dbReference type="eggNOG" id="ENOG5031GK0">
    <property type="taxonomic scope" value="Bacteria"/>
</dbReference>
<dbReference type="Proteomes" id="UP000001695">
    <property type="component" value="Chromosome"/>
</dbReference>
<organism evidence="1 2">
    <name type="scientific">Beijerinckia indica subsp. indica (strain ATCC 9039 / DSM 1715 / NCIMB 8712)</name>
    <dbReference type="NCBI Taxonomy" id="395963"/>
    <lineage>
        <taxon>Bacteria</taxon>
        <taxon>Pseudomonadati</taxon>
        <taxon>Pseudomonadota</taxon>
        <taxon>Alphaproteobacteria</taxon>
        <taxon>Hyphomicrobiales</taxon>
        <taxon>Beijerinckiaceae</taxon>
        <taxon>Beijerinckia</taxon>
    </lineage>
</organism>
<proteinExistence type="predicted"/>
<keyword evidence="2" id="KW-1185">Reference proteome</keyword>
<name>B2IE04_BEII9</name>
<gene>
    <name evidence="1" type="ordered locus">Bind_0374</name>
</gene>
<evidence type="ECO:0008006" key="3">
    <source>
        <dbReference type="Google" id="ProtNLM"/>
    </source>
</evidence>
<dbReference type="InterPro" id="IPR027612">
    <property type="entry name" value="Put_MTase_LIC12133"/>
</dbReference>
<accession>B2IE04</accession>
<dbReference type="RefSeq" id="WP_012383386.1">
    <property type="nucleotide sequence ID" value="NC_010581.1"/>
</dbReference>
<sequence>MSSLPSLSKKILWNLPVAAQLRRNGFLNSYFRKGFGRHWGRFETFEEARDFLPSSKRVTYDNDEIVPINLESFATIHSFDWPVLFFLQRIFNENALRVITDFGGHIGSKYYAYKDMLTLPADLCWQVVDVPAVVREGRRRLTETPTLHFYEKLEETQACDILLCSGVLQYAELSIDEIVARLPKRPARIIVNKVALSENESFYTLEDFGKYRMPYHILAPDALKESRLRLGYTLLAHWPIPSRDFIVPSAKGKDHVSMVGEAWML</sequence>
<dbReference type="AlphaFoldDB" id="B2IE04"/>
<dbReference type="EMBL" id="CP001016">
    <property type="protein sequence ID" value="ACB94028.1"/>
    <property type="molecule type" value="Genomic_DNA"/>
</dbReference>
<dbReference type="KEGG" id="bid:Bind_0374"/>
<reference evidence="1 2" key="2">
    <citation type="journal article" date="2010" name="J. Bacteriol.">
        <title>Complete genome sequence of Beijerinckia indica subsp. indica.</title>
        <authorList>
            <person name="Tamas I."/>
            <person name="Dedysh S.N."/>
            <person name="Liesack W."/>
            <person name="Stott M.B."/>
            <person name="Alam M."/>
            <person name="Murrell J.C."/>
            <person name="Dunfield P.F."/>
        </authorList>
    </citation>
    <scope>NUCLEOTIDE SEQUENCE [LARGE SCALE GENOMIC DNA]</scope>
    <source>
        <strain evidence="2">ATCC 9039 / DSM 1715 / NCIMB 8712</strain>
    </source>
</reference>
<evidence type="ECO:0000313" key="2">
    <source>
        <dbReference type="Proteomes" id="UP000001695"/>
    </source>
</evidence>
<protein>
    <recommendedName>
        <fullName evidence="3">Methyltransferase, TIGR04325 family</fullName>
    </recommendedName>
</protein>
<dbReference type="NCBIfam" id="TIGR04325">
    <property type="entry name" value="MTase_LIC12133"/>
    <property type="match status" value="1"/>
</dbReference>
<dbReference type="HOGENOM" id="CLU_1022847_0_0_5"/>
<evidence type="ECO:0000313" key="1">
    <source>
        <dbReference type="EMBL" id="ACB94028.1"/>
    </source>
</evidence>
<dbReference type="OrthoDB" id="118271at2"/>
<reference evidence="2" key="1">
    <citation type="submission" date="2008-03" db="EMBL/GenBank/DDBJ databases">
        <title>Complete sequence of chromosome of Beijerinckia indica subsp. indica ATCC 9039.</title>
        <authorList>
            <consortium name="US DOE Joint Genome Institute"/>
            <person name="Copeland A."/>
            <person name="Lucas S."/>
            <person name="Lapidus A."/>
            <person name="Glavina del Rio T."/>
            <person name="Dalin E."/>
            <person name="Tice H."/>
            <person name="Bruce D."/>
            <person name="Goodwin L."/>
            <person name="Pitluck S."/>
            <person name="LaButti K."/>
            <person name="Schmutz J."/>
            <person name="Larimer F."/>
            <person name="Land M."/>
            <person name="Hauser L."/>
            <person name="Kyrpides N."/>
            <person name="Mikhailova N."/>
            <person name="Dunfield P.F."/>
            <person name="Dedysh S.N."/>
            <person name="Liesack W."/>
            <person name="Saw J.H."/>
            <person name="Alam M."/>
            <person name="Chen Y."/>
            <person name="Murrell J.C."/>
            <person name="Richardson P."/>
        </authorList>
    </citation>
    <scope>NUCLEOTIDE SEQUENCE [LARGE SCALE GENOMIC DNA]</scope>
    <source>
        <strain evidence="2">ATCC 9039 / DSM 1715 / NCIMB 8712</strain>
    </source>
</reference>